<dbReference type="Gene3D" id="2.130.10.120">
    <property type="entry name" value="Prolyl oligopeptidase, N-terminal domain"/>
    <property type="match status" value="1"/>
</dbReference>
<evidence type="ECO:0000259" key="5">
    <source>
        <dbReference type="Pfam" id="PF00326"/>
    </source>
</evidence>
<dbReference type="Proteomes" id="UP000000753">
    <property type="component" value="Chromosome"/>
</dbReference>
<dbReference type="SUPFAM" id="SSF53474">
    <property type="entry name" value="alpha/beta-Hydrolases"/>
    <property type="match status" value="1"/>
</dbReference>
<evidence type="ECO:0000259" key="6">
    <source>
        <dbReference type="Pfam" id="PF02897"/>
    </source>
</evidence>
<dbReference type="OrthoDB" id="9801421at2"/>
<dbReference type="InterPro" id="IPR002470">
    <property type="entry name" value="Peptidase_S9A"/>
</dbReference>
<reference evidence="7 8" key="1">
    <citation type="journal article" date="2008" name="PLoS ONE">
        <title>Environmental adaptation: genomic analysis of the piezotolerant and psychrotolerant deep-sea iron reducing bacterium Shewanella piezotolerans WP3.</title>
        <authorList>
            <person name="Wang F."/>
            <person name="Wang J."/>
            <person name="Jian H."/>
            <person name="Zhang B."/>
            <person name="Li S."/>
            <person name="Wang F."/>
            <person name="Zeng X."/>
            <person name="Gao L."/>
            <person name="Bartlett D.H."/>
            <person name="Yu J."/>
            <person name="Hu S."/>
            <person name="Xiao X."/>
        </authorList>
    </citation>
    <scope>NUCLEOTIDE SEQUENCE [LARGE SCALE GENOMIC DNA]</scope>
    <source>
        <strain evidence="8">WP3 / JCM 13877</strain>
    </source>
</reference>
<dbReference type="InterPro" id="IPR029058">
    <property type="entry name" value="AB_hydrolase_fold"/>
</dbReference>
<dbReference type="AlphaFoldDB" id="B8CV03"/>
<dbReference type="PANTHER" id="PTHR11757">
    <property type="entry name" value="PROTEASE FAMILY S9A OLIGOPEPTIDASE"/>
    <property type="match status" value="1"/>
</dbReference>
<evidence type="ECO:0000313" key="8">
    <source>
        <dbReference type="Proteomes" id="UP000000753"/>
    </source>
</evidence>
<dbReference type="InterPro" id="IPR023302">
    <property type="entry name" value="Pept_S9A_N"/>
</dbReference>
<evidence type="ECO:0000256" key="1">
    <source>
        <dbReference type="ARBA" id="ARBA00005228"/>
    </source>
</evidence>
<dbReference type="InterPro" id="IPR051543">
    <property type="entry name" value="Serine_Peptidase_S9A"/>
</dbReference>
<proteinExistence type="inferred from homology"/>
<dbReference type="Gene3D" id="3.40.50.1820">
    <property type="entry name" value="alpha/beta hydrolase"/>
    <property type="match status" value="1"/>
</dbReference>
<dbReference type="HOGENOM" id="CLU_011290_0_1_6"/>
<keyword evidence="3" id="KW-0378">Hydrolase</keyword>
<dbReference type="SUPFAM" id="SSF50993">
    <property type="entry name" value="Peptidase/esterase 'gauge' domain"/>
    <property type="match status" value="1"/>
</dbReference>
<dbReference type="RefSeq" id="WP_020914809.1">
    <property type="nucleotide sequence ID" value="NC_011566.1"/>
</dbReference>
<dbReference type="KEGG" id="swp:swp_4857"/>
<feature type="domain" description="Peptidase S9A N-terminal" evidence="6">
    <location>
        <begin position="11"/>
        <end position="387"/>
    </location>
</feature>
<dbReference type="STRING" id="225849.swp_4857"/>
<dbReference type="InterPro" id="IPR001375">
    <property type="entry name" value="Peptidase_S9_cat"/>
</dbReference>
<keyword evidence="2" id="KW-0645">Protease</keyword>
<evidence type="ECO:0000256" key="3">
    <source>
        <dbReference type="ARBA" id="ARBA00022801"/>
    </source>
</evidence>
<dbReference type="EMBL" id="CP000472">
    <property type="protein sequence ID" value="ACJ31479.1"/>
    <property type="molecule type" value="Genomic_DNA"/>
</dbReference>
<dbReference type="Pfam" id="PF02897">
    <property type="entry name" value="Peptidase_S9_N"/>
    <property type="match status" value="1"/>
</dbReference>
<accession>B8CV03</accession>
<dbReference type="eggNOG" id="COG1770">
    <property type="taxonomic scope" value="Bacteria"/>
</dbReference>
<dbReference type="GO" id="GO:0004252">
    <property type="term" value="F:serine-type endopeptidase activity"/>
    <property type="evidence" value="ECO:0007669"/>
    <property type="project" value="InterPro"/>
</dbReference>
<keyword evidence="8" id="KW-1185">Reference proteome</keyword>
<evidence type="ECO:0000256" key="2">
    <source>
        <dbReference type="ARBA" id="ARBA00022670"/>
    </source>
</evidence>
<sequence length="665" mass="75970">MNNIYHIELQHWLEDSSLTVTKEFIAEANKASARALANLQPLTDLIATEITGRLEMDRHMPAYSQGEFSYSLRDVVGQEKPLFYRTYKDGTTTLIFDENSEPMALLPTDCSQLLVHRLDCDPSQSYLPIALDPLGNERFILNLKNMFTGLYFPINLEVDAIAPQLAWLDSTRFVYIALDHRNRPFQAWLYHLDLQQSELLYEEFNQRISLSVRRSESGQFIFLTATELQKSSVVYHTHCEAANPKFALLRPGKELQQDQLYHQGEYFYLISNHQGENYGLYRTKVKDTLCLSWDCLIPPSATKQLVRLQVFAKHLVLYTREEQFITISVISPQGKPISTIPMPEAHYVISRAENRDFESNCLRFNYSSLLRPHTLYEFNFTTQQLSHIDQITVNGYCPEEYCCEYLDVCNQGVKVPVSLVYKKSLLREQGNPMLLYTYGAYGYCFPDEFTSTRLSLLDRGFIYAIAHVRGGGERGPQWHDKGKGLHKKNSIEDLICCAEFLCEKNYTSAEQLALMGESAGGLVVCAAINQHPAICKAVVAINPFVDVIDTLSNEALPGTSEEWCEWGDPHDPQMAEYIASYDPIKNIRKVSDYPDMLLSCAMHDAQVPYWEACKYYLQHQNQYTNAEIILTINTGGHQNSSARYSNINTLATQYSYLINKLSGPE</sequence>
<protein>
    <submittedName>
        <fullName evidence="7">Peptidase S9, prolyl oligopeptidase active site region</fullName>
    </submittedName>
</protein>
<gene>
    <name evidence="7" type="ordered locus">swp_4857</name>
</gene>
<dbReference type="Pfam" id="PF00326">
    <property type="entry name" value="Peptidase_S9"/>
    <property type="match status" value="1"/>
</dbReference>
<organism evidence="7 8">
    <name type="scientific">Shewanella piezotolerans (strain WP3 / JCM 13877)</name>
    <dbReference type="NCBI Taxonomy" id="225849"/>
    <lineage>
        <taxon>Bacteria</taxon>
        <taxon>Pseudomonadati</taxon>
        <taxon>Pseudomonadota</taxon>
        <taxon>Gammaproteobacteria</taxon>
        <taxon>Alteromonadales</taxon>
        <taxon>Shewanellaceae</taxon>
        <taxon>Shewanella</taxon>
    </lineage>
</organism>
<dbReference type="PANTHER" id="PTHR11757:SF19">
    <property type="entry name" value="PROLYL ENDOPEPTIDASE-LIKE"/>
    <property type="match status" value="1"/>
</dbReference>
<comment type="similarity">
    <text evidence="1">Belongs to the peptidase S9A family.</text>
</comment>
<evidence type="ECO:0000313" key="7">
    <source>
        <dbReference type="EMBL" id="ACJ31479.1"/>
    </source>
</evidence>
<name>B8CV03_SHEPW</name>
<evidence type="ECO:0000256" key="4">
    <source>
        <dbReference type="ARBA" id="ARBA00022825"/>
    </source>
</evidence>
<keyword evidence="4" id="KW-0720">Serine protease</keyword>
<feature type="domain" description="Peptidase S9 prolyl oligopeptidase catalytic" evidence="5">
    <location>
        <begin position="451"/>
        <end position="661"/>
    </location>
</feature>
<dbReference type="GO" id="GO:0006508">
    <property type="term" value="P:proteolysis"/>
    <property type="evidence" value="ECO:0007669"/>
    <property type="project" value="UniProtKB-KW"/>
</dbReference>
<dbReference type="PRINTS" id="PR00862">
    <property type="entry name" value="PROLIGOPTASE"/>
</dbReference>